<keyword evidence="1" id="KW-0472">Membrane</keyword>
<feature type="transmembrane region" description="Helical" evidence="1">
    <location>
        <begin position="5"/>
        <end position="23"/>
    </location>
</feature>
<feature type="transmembrane region" description="Helical" evidence="1">
    <location>
        <begin position="249"/>
        <end position="272"/>
    </location>
</feature>
<organism evidence="3 4">
    <name type="scientific">Flavobacterium fontis</name>
    <dbReference type="NCBI Taxonomy" id="1124188"/>
    <lineage>
        <taxon>Bacteria</taxon>
        <taxon>Pseudomonadati</taxon>
        <taxon>Bacteroidota</taxon>
        <taxon>Flavobacteriia</taxon>
        <taxon>Flavobacteriales</taxon>
        <taxon>Flavobacteriaceae</taxon>
        <taxon>Flavobacterium</taxon>
    </lineage>
</organism>
<feature type="transmembrane region" description="Helical" evidence="1">
    <location>
        <begin position="43"/>
        <end position="64"/>
    </location>
</feature>
<feature type="transmembrane region" description="Helical" evidence="1">
    <location>
        <begin position="84"/>
        <end position="100"/>
    </location>
</feature>
<protein>
    <submittedName>
        <fullName evidence="3">Peptidoglycan/LPS O-acetylase OafA/YrhL, contains acyltransferase and SGNH-hydrolase domains</fullName>
    </submittedName>
</protein>
<dbReference type="OrthoDB" id="290051at2"/>
<keyword evidence="3" id="KW-0012">Acyltransferase</keyword>
<gene>
    <name evidence="3" type="ORF">SAMN05444377_101383</name>
</gene>
<dbReference type="RefSeq" id="WP_073360933.1">
    <property type="nucleotide sequence ID" value="NZ_FQVQ01000001.1"/>
</dbReference>
<feature type="domain" description="Acyltransferase 3" evidence="2">
    <location>
        <begin position="8"/>
        <end position="338"/>
    </location>
</feature>
<accession>A0A1M4WQT3</accession>
<name>A0A1M4WQT3_9FLAO</name>
<dbReference type="PANTHER" id="PTHR23028">
    <property type="entry name" value="ACETYLTRANSFERASE"/>
    <property type="match status" value="1"/>
</dbReference>
<feature type="transmembrane region" description="Helical" evidence="1">
    <location>
        <begin position="223"/>
        <end position="243"/>
    </location>
</feature>
<evidence type="ECO:0000313" key="3">
    <source>
        <dbReference type="EMBL" id="SHE83579.1"/>
    </source>
</evidence>
<reference evidence="3 4" key="1">
    <citation type="submission" date="2016-11" db="EMBL/GenBank/DDBJ databases">
        <authorList>
            <person name="Jaros S."/>
            <person name="Januszkiewicz K."/>
            <person name="Wedrychowicz H."/>
        </authorList>
    </citation>
    <scope>NUCLEOTIDE SEQUENCE [LARGE SCALE GENOMIC DNA]</scope>
    <source>
        <strain evidence="3 4">DSM 25660</strain>
    </source>
</reference>
<dbReference type="PANTHER" id="PTHR23028:SF53">
    <property type="entry name" value="ACYL_TRANSF_3 DOMAIN-CONTAINING PROTEIN"/>
    <property type="match status" value="1"/>
</dbReference>
<dbReference type="GO" id="GO:0016787">
    <property type="term" value="F:hydrolase activity"/>
    <property type="evidence" value="ECO:0007669"/>
    <property type="project" value="UniProtKB-KW"/>
</dbReference>
<dbReference type="GO" id="GO:0000271">
    <property type="term" value="P:polysaccharide biosynthetic process"/>
    <property type="evidence" value="ECO:0007669"/>
    <property type="project" value="TreeGrafter"/>
</dbReference>
<feature type="transmembrane region" description="Helical" evidence="1">
    <location>
        <begin position="106"/>
        <end position="124"/>
    </location>
</feature>
<dbReference type="GO" id="GO:0016020">
    <property type="term" value="C:membrane"/>
    <property type="evidence" value="ECO:0007669"/>
    <property type="project" value="TreeGrafter"/>
</dbReference>
<feature type="transmembrane region" description="Helical" evidence="1">
    <location>
        <begin position="293"/>
        <end position="310"/>
    </location>
</feature>
<evidence type="ECO:0000259" key="2">
    <source>
        <dbReference type="Pfam" id="PF01757"/>
    </source>
</evidence>
<dbReference type="GO" id="GO:0016747">
    <property type="term" value="F:acyltransferase activity, transferring groups other than amino-acyl groups"/>
    <property type="evidence" value="ECO:0007669"/>
    <property type="project" value="InterPro"/>
</dbReference>
<dbReference type="InterPro" id="IPR050879">
    <property type="entry name" value="Acyltransferase_3"/>
</dbReference>
<dbReference type="STRING" id="1124188.SAMN05444377_101383"/>
<keyword evidence="4" id="KW-1185">Reference proteome</keyword>
<feature type="transmembrane region" description="Helical" evidence="1">
    <location>
        <begin position="322"/>
        <end position="344"/>
    </location>
</feature>
<feature type="transmembrane region" description="Helical" evidence="1">
    <location>
        <begin position="167"/>
        <end position="185"/>
    </location>
</feature>
<dbReference type="Proteomes" id="UP000184147">
    <property type="component" value="Unassembled WGS sequence"/>
</dbReference>
<proteinExistence type="predicted"/>
<evidence type="ECO:0000256" key="1">
    <source>
        <dbReference type="SAM" id="Phobius"/>
    </source>
</evidence>
<dbReference type="EMBL" id="FQVQ01000001">
    <property type="protein sequence ID" value="SHE83579.1"/>
    <property type="molecule type" value="Genomic_DNA"/>
</dbReference>
<sequence>MDKAIYFSGLNGIRTIAALAVVFSHINNRLHYYGVPNLPLLDIANFGVTIFFTLSGFLITYLLLEEKEKTGTIALKKFYWRRVLRIWPLYFFYLIVVILFNDPSTLQWAILFFVFMVPNFRNSFKETINTVPGSHHLTYMIGHYWSLGVEEQFYLFWPLLVKKLKSILIFACVFPLIFIVFKLILKVAQAPEGWLTFFHYTRFGCLVIGALGAYWVKYQYQSILTFFTKPIVDLCCWFFLLILSFNQFHIASIIDHEIVALVTLGIIFNQVVNPRPLINLEQPWLDFLGKISFGLYVYNPLVIYLVALGLKDFDFGSIYLRYVLIYGTTIAVLIVVSFLSYQFLEKRFLKLKSKFTVVPSFSSKLQ</sequence>
<keyword evidence="1" id="KW-1133">Transmembrane helix</keyword>
<dbReference type="Pfam" id="PF01757">
    <property type="entry name" value="Acyl_transf_3"/>
    <property type="match status" value="1"/>
</dbReference>
<evidence type="ECO:0000313" key="4">
    <source>
        <dbReference type="Proteomes" id="UP000184147"/>
    </source>
</evidence>
<feature type="transmembrane region" description="Helical" evidence="1">
    <location>
        <begin position="197"/>
        <end position="216"/>
    </location>
</feature>
<keyword evidence="3" id="KW-0808">Transferase</keyword>
<keyword evidence="1" id="KW-0812">Transmembrane</keyword>
<keyword evidence="3" id="KW-0378">Hydrolase</keyword>
<dbReference type="AlphaFoldDB" id="A0A1M4WQT3"/>
<dbReference type="InterPro" id="IPR002656">
    <property type="entry name" value="Acyl_transf_3_dom"/>
</dbReference>